<organism evidence="2 3">
    <name type="scientific">Defluviitalea raffinosedens</name>
    <dbReference type="NCBI Taxonomy" id="1450156"/>
    <lineage>
        <taxon>Bacteria</taxon>
        <taxon>Bacillati</taxon>
        <taxon>Bacillota</taxon>
        <taxon>Clostridia</taxon>
        <taxon>Lachnospirales</taxon>
        <taxon>Defluviitaleaceae</taxon>
        <taxon>Defluviitalea</taxon>
    </lineage>
</organism>
<sequence length="99" mass="11088">MLIDQPTPEGMEEFIVKEATYAIFRCNDANSDAIQKLENSIVMEWLPTSGYEFANAPDIEFYDINGKAEIWIPIKKSIKDGRPIVSLVSWAPSLAALLP</sequence>
<dbReference type="AlphaFoldDB" id="A0A7C8LCQ0"/>
<dbReference type="SUPFAM" id="SSF55136">
    <property type="entry name" value="Probable bacterial effector-binding domain"/>
    <property type="match status" value="1"/>
</dbReference>
<dbReference type="InterPro" id="IPR029442">
    <property type="entry name" value="GyrI-like"/>
</dbReference>
<dbReference type="Gene3D" id="3.20.80.10">
    <property type="entry name" value="Regulatory factor, effector binding domain"/>
    <property type="match status" value="1"/>
</dbReference>
<name>A0A7C8LCQ0_9FIRM</name>
<keyword evidence="3" id="KW-1185">Reference proteome</keyword>
<proteinExistence type="predicted"/>
<dbReference type="EMBL" id="WSLF01000023">
    <property type="protein sequence ID" value="KAE9627802.1"/>
    <property type="molecule type" value="Genomic_DNA"/>
</dbReference>
<reference evidence="2 3" key="1">
    <citation type="submission" date="2019-12" db="EMBL/GenBank/DDBJ databases">
        <title>Defluviitalea raffinosedens, isolated from a biogas fermenter, genome sequencing and characterization.</title>
        <authorList>
            <person name="Rettenmaier R."/>
            <person name="Schneider M."/>
            <person name="Neuhaus K."/>
            <person name="Liebl W."/>
            <person name="Zverlov V."/>
        </authorList>
    </citation>
    <scope>NUCLEOTIDE SEQUENCE [LARGE SCALE GENOMIC DNA]</scope>
    <source>
        <strain evidence="2 3">249c-K6</strain>
    </source>
</reference>
<gene>
    <name evidence="2" type="ORF">GND95_14395</name>
</gene>
<accession>A0A7C8LCQ0</accession>
<dbReference type="InterPro" id="IPR011256">
    <property type="entry name" value="Reg_factor_effector_dom_sf"/>
</dbReference>
<dbReference type="RefSeq" id="WP_158741809.1">
    <property type="nucleotide sequence ID" value="NZ_WSLF01000023.1"/>
</dbReference>
<dbReference type="Proteomes" id="UP000483018">
    <property type="component" value="Unassembled WGS sequence"/>
</dbReference>
<protein>
    <recommendedName>
        <fullName evidence="1">GyrI-like small molecule binding domain-containing protein</fullName>
    </recommendedName>
</protein>
<evidence type="ECO:0000259" key="1">
    <source>
        <dbReference type="Pfam" id="PF06445"/>
    </source>
</evidence>
<evidence type="ECO:0000313" key="2">
    <source>
        <dbReference type="EMBL" id="KAE9627802.1"/>
    </source>
</evidence>
<feature type="domain" description="GyrI-like small molecule binding" evidence="1">
    <location>
        <begin position="4"/>
        <end position="75"/>
    </location>
</feature>
<evidence type="ECO:0000313" key="3">
    <source>
        <dbReference type="Proteomes" id="UP000483018"/>
    </source>
</evidence>
<dbReference type="OrthoDB" id="9801123at2"/>
<dbReference type="Pfam" id="PF06445">
    <property type="entry name" value="GyrI-like"/>
    <property type="match status" value="1"/>
</dbReference>
<comment type="caution">
    <text evidence="2">The sequence shown here is derived from an EMBL/GenBank/DDBJ whole genome shotgun (WGS) entry which is preliminary data.</text>
</comment>